<dbReference type="Proteomes" id="UP001199816">
    <property type="component" value="Unassembled WGS sequence"/>
</dbReference>
<dbReference type="Pfam" id="PF04055">
    <property type="entry name" value="Radical_SAM"/>
    <property type="match status" value="1"/>
</dbReference>
<dbReference type="CDD" id="cd01335">
    <property type="entry name" value="Radical_SAM"/>
    <property type="match status" value="1"/>
</dbReference>
<keyword evidence="4" id="KW-0408">Iron</keyword>
<protein>
    <submittedName>
        <fullName evidence="7">Radical SAM protein</fullName>
    </submittedName>
</protein>
<evidence type="ECO:0000256" key="5">
    <source>
        <dbReference type="ARBA" id="ARBA00023014"/>
    </source>
</evidence>
<keyword evidence="3" id="KW-0479">Metal-binding</keyword>
<dbReference type="PANTHER" id="PTHR11228:SF7">
    <property type="entry name" value="PQQA PEPTIDE CYCLASE"/>
    <property type="match status" value="1"/>
</dbReference>
<gene>
    <name evidence="7" type="ORF">LQ567_14745</name>
</gene>
<evidence type="ECO:0000256" key="1">
    <source>
        <dbReference type="ARBA" id="ARBA00001966"/>
    </source>
</evidence>
<dbReference type="EMBL" id="JAJNEC010000005">
    <property type="protein sequence ID" value="MCD2424034.1"/>
    <property type="molecule type" value="Genomic_DNA"/>
</dbReference>
<sequence>MNACSEKGSPAYAAPFRTIQLHPTRRCNLCCKHCYSSSSPLLKEQLDLEALKAFLIYAYDQGFNNISLSGGEPLLYKDLEALLQFTKKLGYNNTMATNGMLLGSDRNQALLQYIDLVAVSVDGPPALHDYIRGQKGAFEKMQKGVQVLQQHNKPFGFIHTVTPDSWKELIWLGTFAADAGARLLQLHPLEMFGRARQELPQWTNDDLHLHRTYILANYLSSKYRGRMVVQADLLHRDYLESFPQIVNGFARSCSDQHRLAHVIDTIVIDEKGTVTPFAYGFDPQLSIGTINDFDETLFDRYLDRYATRIERMLEEALSGISKNKDQDIINWNEVWVYHSRQPVKASA</sequence>
<evidence type="ECO:0000256" key="4">
    <source>
        <dbReference type="ARBA" id="ARBA00023004"/>
    </source>
</evidence>
<dbReference type="SUPFAM" id="SSF102114">
    <property type="entry name" value="Radical SAM enzymes"/>
    <property type="match status" value="1"/>
</dbReference>
<dbReference type="Gene3D" id="3.20.20.70">
    <property type="entry name" value="Aldolase class I"/>
    <property type="match status" value="1"/>
</dbReference>
<comment type="caution">
    <text evidence="7">The sequence shown here is derived from an EMBL/GenBank/DDBJ whole genome shotgun (WGS) entry which is preliminary data.</text>
</comment>
<evidence type="ECO:0000256" key="3">
    <source>
        <dbReference type="ARBA" id="ARBA00022723"/>
    </source>
</evidence>
<dbReference type="PANTHER" id="PTHR11228">
    <property type="entry name" value="RADICAL SAM DOMAIN PROTEIN"/>
    <property type="match status" value="1"/>
</dbReference>
<keyword evidence="2" id="KW-0949">S-adenosyl-L-methionine</keyword>
<dbReference type="InterPro" id="IPR050377">
    <property type="entry name" value="Radical_SAM_PqqE_MftC-like"/>
</dbReference>
<dbReference type="SFLD" id="SFLDG01067">
    <property type="entry name" value="SPASM/twitch_domain_containing"/>
    <property type="match status" value="1"/>
</dbReference>
<keyword evidence="8" id="KW-1185">Reference proteome</keyword>
<name>A0ABS8PSI2_9BACT</name>
<evidence type="ECO:0000313" key="8">
    <source>
        <dbReference type="Proteomes" id="UP001199816"/>
    </source>
</evidence>
<evidence type="ECO:0000313" key="7">
    <source>
        <dbReference type="EMBL" id="MCD2424034.1"/>
    </source>
</evidence>
<evidence type="ECO:0000256" key="2">
    <source>
        <dbReference type="ARBA" id="ARBA00022691"/>
    </source>
</evidence>
<reference evidence="7 8" key="1">
    <citation type="submission" date="2021-11" db="EMBL/GenBank/DDBJ databases">
        <title>Genomic of Niabella pedocola.</title>
        <authorList>
            <person name="Wu T."/>
        </authorList>
    </citation>
    <scope>NUCLEOTIDE SEQUENCE [LARGE SCALE GENOMIC DNA]</scope>
    <source>
        <strain evidence="7 8">JCM 31011</strain>
    </source>
</reference>
<organism evidence="7 8">
    <name type="scientific">Niabella pedocola</name>
    <dbReference type="NCBI Taxonomy" id="1752077"/>
    <lineage>
        <taxon>Bacteria</taxon>
        <taxon>Pseudomonadati</taxon>
        <taxon>Bacteroidota</taxon>
        <taxon>Chitinophagia</taxon>
        <taxon>Chitinophagales</taxon>
        <taxon>Chitinophagaceae</taxon>
        <taxon>Niabella</taxon>
    </lineage>
</organism>
<dbReference type="PROSITE" id="PS51918">
    <property type="entry name" value="RADICAL_SAM"/>
    <property type="match status" value="1"/>
</dbReference>
<comment type="cofactor">
    <cofactor evidence="1">
        <name>[4Fe-4S] cluster</name>
        <dbReference type="ChEBI" id="CHEBI:49883"/>
    </cofactor>
</comment>
<proteinExistence type="predicted"/>
<accession>A0ABS8PSI2</accession>
<dbReference type="SFLD" id="SFLDS00029">
    <property type="entry name" value="Radical_SAM"/>
    <property type="match status" value="1"/>
</dbReference>
<dbReference type="InterPro" id="IPR007197">
    <property type="entry name" value="rSAM"/>
</dbReference>
<dbReference type="InterPro" id="IPR013785">
    <property type="entry name" value="Aldolase_TIM"/>
</dbReference>
<dbReference type="RefSeq" id="WP_231007322.1">
    <property type="nucleotide sequence ID" value="NZ_JAJNEC010000005.1"/>
</dbReference>
<keyword evidence="5" id="KW-0411">Iron-sulfur</keyword>
<evidence type="ECO:0000259" key="6">
    <source>
        <dbReference type="PROSITE" id="PS51918"/>
    </source>
</evidence>
<dbReference type="InterPro" id="IPR058240">
    <property type="entry name" value="rSAM_sf"/>
</dbReference>
<feature type="domain" description="Radical SAM core" evidence="6">
    <location>
        <begin position="11"/>
        <end position="226"/>
    </location>
</feature>